<dbReference type="PANTHER" id="PTHR33164:SF57">
    <property type="entry name" value="MARR-FAMILY TRANSCRIPTIONAL REGULATOR"/>
    <property type="match status" value="1"/>
</dbReference>
<dbReference type="SUPFAM" id="SSF46785">
    <property type="entry name" value="Winged helix' DNA-binding domain"/>
    <property type="match status" value="1"/>
</dbReference>
<reference evidence="6" key="1">
    <citation type="journal article" date="2019" name="Int. J. Syst. Evol. Microbiol.">
        <title>The Global Catalogue of Microorganisms (GCM) 10K type strain sequencing project: providing services to taxonomists for standard genome sequencing and annotation.</title>
        <authorList>
            <consortium name="The Broad Institute Genomics Platform"/>
            <consortium name="The Broad Institute Genome Sequencing Center for Infectious Disease"/>
            <person name="Wu L."/>
            <person name="Ma J."/>
        </authorList>
    </citation>
    <scope>NUCLEOTIDE SEQUENCE [LARGE SCALE GENOMIC DNA]</scope>
    <source>
        <strain evidence="6">JCM 16378</strain>
    </source>
</reference>
<dbReference type="Proteomes" id="UP001501326">
    <property type="component" value="Unassembled WGS sequence"/>
</dbReference>
<organism evidence="5 6">
    <name type="scientific">Pedococcus aerophilus</name>
    <dbReference type="NCBI Taxonomy" id="436356"/>
    <lineage>
        <taxon>Bacteria</taxon>
        <taxon>Bacillati</taxon>
        <taxon>Actinomycetota</taxon>
        <taxon>Actinomycetes</taxon>
        <taxon>Micrococcales</taxon>
        <taxon>Intrasporangiaceae</taxon>
        <taxon>Pedococcus</taxon>
    </lineage>
</organism>
<dbReference type="PANTHER" id="PTHR33164">
    <property type="entry name" value="TRANSCRIPTIONAL REGULATOR, MARR FAMILY"/>
    <property type="match status" value="1"/>
</dbReference>
<feature type="domain" description="HTH marR-type" evidence="4">
    <location>
        <begin position="12"/>
        <end position="144"/>
    </location>
</feature>
<dbReference type="InterPro" id="IPR036388">
    <property type="entry name" value="WH-like_DNA-bd_sf"/>
</dbReference>
<evidence type="ECO:0000313" key="6">
    <source>
        <dbReference type="Proteomes" id="UP001501326"/>
    </source>
</evidence>
<dbReference type="InterPro" id="IPR023187">
    <property type="entry name" value="Tscrpt_reg_MarR-type_CS"/>
</dbReference>
<dbReference type="PROSITE" id="PS50995">
    <property type="entry name" value="HTH_MARR_2"/>
    <property type="match status" value="1"/>
</dbReference>
<proteinExistence type="predicted"/>
<comment type="caution">
    <text evidence="5">The sequence shown here is derived from an EMBL/GenBank/DDBJ whole genome shotgun (WGS) entry which is preliminary data.</text>
</comment>
<dbReference type="InterPro" id="IPR036390">
    <property type="entry name" value="WH_DNA-bd_sf"/>
</dbReference>
<evidence type="ECO:0000313" key="5">
    <source>
        <dbReference type="EMBL" id="GAA2736131.1"/>
    </source>
</evidence>
<sequence length="168" mass="18993">MPDHSHLDRETADRVSLGLVRLMKLLQSMKLHAPRLHPAVDATAYPLLFTLLAEPRRVSVLAEVIHSDISTVSRQVSTLVGHGLLEKISDPEDGRAQLVRLSDEGHALLSAIQQQRNEWFRELMDDWTPDQASDFAAHLERFGSALETNRERLLRRRAPLTPPNTPEN</sequence>
<dbReference type="Pfam" id="PF01047">
    <property type="entry name" value="MarR"/>
    <property type="match status" value="1"/>
</dbReference>
<keyword evidence="6" id="KW-1185">Reference proteome</keyword>
<dbReference type="InterPro" id="IPR000835">
    <property type="entry name" value="HTH_MarR-typ"/>
</dbReference>
<dbReference type="RefSeq" id="WP_344192724.1">
    <property type="nucleotide sequence ID" value="NZ_BAAARN010000001.1"/>
</dbReference>
<dbReference type="Gene3D" id="1.10.10.10">
    <property type="entry name" value="Winged helix-like DNA-binding domain superfamily/Winged helix DNA-binding domain"/>
    <property type="match status" value="1"/>
</dbReference>
<name>A0ABP6H5X9_9MICO</name>
<keyword evidence="3" id="KW-0804">Transcription</keyword>
<dbReference type="EMBL" id="BAAARN010000001">
    <property type="protein sequence ID" value="GAA2736131.1"/>
    <property type="molecule type" value="Genomic_DNA"/>
</dbReference>
<dbReference type="PROSITE" id="PS01117">
    <property type="entry name" value="HTH_MARR_1"/>
    <property type="match status" value="1"/>
</dbReference>
<evidence type="ECO:0000259" key="4">
    <source>
        <dbReference type="PROSITE" id="PS50995"/>
    </source>
</evidence>
<keyword evidence="2" id="KW-0238">DNA-binding</keyword>
<evidence type="ECO:0000256" key="2">
    <source>
        <dbReference type="ARBA" id="ARBA00023125"/>
    </source>
</evidence>
<accession>A0ABP6H5X9</accession>
<evidence type="ECO:0000256" key="3">
    <source>
        <dbReference type="ARBA" id="ARBA00023163"/>
    </source>
</evidence>
<gene>
    <name evidence="5" type="ORF">GCM10009867_20090</name>
</gene>
<dbReference type="InterPro" id="IPR039422">
    <property type="entry name" value="MarR/SlyA-like"/>
</dbReference>
<keyword evidence="1" id="KW-0805">Transcription regulation</keyword>
<dbReference type="SMART" id="SM00347">
    <property type="entry name" value="HTH_MARR"/>
    <property type="match status" value="1"/>
</dbReference>
<evidence type="ECO:0000256" key="1">
    <source>
        <dbReference type="ARBA" id="ARBA00023015"/>
    </source>
</evidence>
<protein>
    <recommendedName>
        <fullName evidence="4">HTH marR-type domain-containing protein</fullName>
    </recommendedName>
</protein>